<feature type="transmembrane region" description="Helical" evidence="1">
    <location>
        <begin position="20"/>
        <end position="48"/>
    </location>
</feature>
<dbReference type="Proteomes" id="UP000466554">
    <property type="component" value="Chromosome"/>
</dbReference>
<feature type="transmembrane region" description="Helical" evidence="1">
    <location>
        <begin position="60"/>
        <end position="88"/>
    </location>
</feature>
<evidence type="ECO:0000313" key="3">
    <source>
        <dbReference type="Proteomes" id="UP000466554"/>
    </source>
</evidence>
<keyword evidence="1" id="KW-1133">Transmembrane helix</keyword>
<feature type="transmembrane region" description="Helical" evidence="1">
    <location>
        <begin position="94"/>
        <end position="115"/>
    </location>
</feature>
<keyword evidence="1" id="KW-0812">Transmembrane</keyword>
<protein>
    <submittedName>
        <fullName evidence="2">Uncharacterized protein</fullName>
    </submittedName>
</protein>
<gene>
    <name evidence="2" type="ORF">MPRF_41840</name>
</gene>
<evidence type="ECO:0000313" key="2">
    <source>
        <dbReference type="EMBL" id="BBY77285.1"/>
    </source>
</evidence>
<keyword evidence="1" id="KW-0472">Membrane</keyword>
<dbReference type="EMBL" id="AP022598">
    <property type="protein sequence ID" value="BBY77285.1"/>
    <property type="molecule type" value="Genomic_DNA"/>
</dbReference>
<evidence type="ECO:0000256" key="1">
    <source>
        <dbReference type="SAM" id="Phobius"/>
    </source>
</evidence>
<reference evidence="2 3" key="1">
    <citation type="journal article" date="2019" name="Emerg. Microbes Infect.">
        <title>Comprehensive subspecies identification of 175 nontuberculous mycobacteria species based on 7547 genomic profiles.</title>
        <authorList>
            <person name="Matsumoto Y."/>
            <person name="Kinjo T."/>
            <person name="Motooka D."/>
            <person name="Nabeya D."/>
            <person name="Jung N."/>
            <person name="Uechi K."/>
            <person name="Horii T."/>
            <person name="Iida T."/>
            <person name="Fujita J."/>
            <person name="Nakamura S."/>
        </authorList>
    </citation>
    <scope>NUCLEOTIDE SEQUENCE [LARGE SCALE GENOMIC DNA]</scope>
    <source>
        <strain evidence="2 3">JCM 6367</strain>
    </source>
</reference>
<dbReference type="AlphaFoldDB" id="A0A7I7U884"/>
<dbReference type="RefSeq" id="WP_104861122.1">
    <property type="nucleotide sequence ID" value="NZ_AP022598.1"/>
</dbReference>
<sequence length="120" mass="12072">MGHPHVAPPPVPPRRSGADIAISIVVLVLTALLGLVAAFLGLFSLAFLDHCPPPRCSVDGAVNAVFTALLACAVVGVAGMAVTIVALVRRNTAWPFAVGTFALCILTLGAGVVAYSTAVG</sequence>
<organism evidence="2 3">
    <name type="scientific">Mycolicibacterium parafortuitum</name>
    <name type="common">Mycobacterium parafortuitum</name>
    <dbReference type="NCBI Taxonomy" id="39692"/>
    <lineage>
        <taxon>Bacteria</taxon>
        <taxon>Bacillati</taxon>
        <taxon>Actinomycetota</taxon>
        <taxon>Actinomycetes</taxon>
        <taxon>Mycobacteriales</taxon>
        <taxon>Mycobacteriaceae</taxon>
        <taxon>Mycolicibacterium</taxon>
    </lineage>
</organism>
<name>A0A7I7U884_MYCPF</name>
<accession>A0A7I7U884</accession>
<proteinExistence type="predicted"/>